<gene>
    <name evidence="14" type="ORF">AAK873_09785</name>
</gene>
<evidence type="ECO:0000256" key="9">
    <source>
        <dbReference type="ARBA" id="ARBA00023306"/>
    </source>
</evidence>
<feature type="transmembrane region" description="Helical" evidence="11">
    <location>
        <begin position="251"/>
        <end position="275"/>
    </location>
</feature>
<evidence type="ECO:0000256" key="8">
    <source>
        <dbReference type="ARBA" id="ARBA00023136"/>
    </source>
</evidence>
<evidence type="ECO:0000256" key="1">
    <source>
        <dbReference type="ARBA" id="ARBA00004651"/>
    </source>
</evidence>
<keyword evidence="7 11" id="KW-1133">Transmembrane helix</keyword>
<evidence type="ECO:0000313" key="15">
    <source>
        <dbReference type="Proteomes" id="UP001565200"/>
    </source>
</evidence>
<proteinExistence type="inferred from homology"/>
<dbReference type="InterPro" id="IPR003838">
    <property type="entry name" value="ABC3_permease_C"/>
</dbReference>
<organism evidence="14 15">
    <name type="scientific">Heminiphilus faecis</name>
    <dbReference type="NCBI Taxonomy" id="2601703"/>
    <lineage>
        <taxon>Bacteria</taxon>
        <taxon>Pseudomonadati</taxon>
        <taxon>Bacteroidota</taxon>
        <taxon>Bacteroidia</taxon>
        <taxon>Bacteroidales</taxon>
        <taxon>Muribaculaceae</taxon>
        <taxon>Heminiphilus</taxon>
    </lineage>
</organism>
<comment type="similarity">
    <text evidence="2 10">Belongs to the ABC-4 integral membrane protein family. FtsX subfamily.</text>
</comment>
<dbReference type="InterPro" id="IPR004513">
    <property type="entry name" value="FtsX"/>
</dbReference>
<dbReference type="InterPro" id="IPR040690">
    <property type="entry name" value="FtsX_ECD"/>
</dbReference>
<feature type="transmembrane region" description="Helical" evidence="11">
    <location>
        <begin position="12"/>
        <end position="39"/>
    </location>
</feature>
<evidence type="ECO:0000256" key="11">
    <source>
        <dbReference type="SAM" id="Phobius"/>
    </source>
</evidence>
<dbReference type="Gene3D" id="3.30.70.3040">
    <property type="match status" value="1"/>
</dbReference>
<protein>
    <recommendedName>
        <fullName evidence="3 10">Cell division protein FtsX</fullName>
    </recommendedName>
</protein>
<dbReference type="PANTHER" id="PTHR47755">
    <property type="entry name" value="CELL DIVISION PROTEIN FTSX"/>
    <property type="match status" value="1"/>
</dbReference>
<evidence type="ECO:0000256" key="2">
    <source>
        <dbReference type="ARBA" id="ARBA00007379"/>
    </source>
</evidence>
<feature type="domain" description="ABC3 transporter permease C-terminal" evidence="12">
    <location>
        <begin position="167"/>
        <end position="279"/>
    </location>
</feature>
<accession>A0ABV4CWZ3</accession>
<evidence type="ECO:0000256" key="4">
    <source>
        <dbReference type="ARBA" id="ARBA00022475"/>
    </source>
</evidence>
<evidence type="ECO:0000256" key="5">
    <source>
        <dbReference type="ARBA" id="ARBA00022618"/>
    </source>
</evidence>
<feature type="transmembrane region" description="Helical" evidence="11">
    <location>
        <begin position="217"/>
        <end position="239"/>
    </location>
</feature>
<keyword evidence="4 10" id="KW-1003">Cell membrane</keyword>
<evidence type="ECO:0000256" key="3">
    <source>
        <dbReference type="ARBA" id="ARBA00021907"/>
    </source>
</evidence>
<evidence type="ECO:0000256" key="7">
    <source>
        <dbReference type="ARBA" id="ARBA00022989"/>
    </source>
</evidence>
<evidence type="ECO:0000259" key="12">
    <source>
        <dbReference type="Pfam" id="PF02687"/>
    </source>
</evidence>
<dbReference type="EMBL" id="JBCLPP010000026">
    <property type="protein sequence ID" value="MEY8245903.1"/>
    <property type="molecule type" value="Genomic_DNA"/>
</dbReference>
<dbReference type="PIRSF" id="PIRSF003097">
    <property type="entry name" value="FtsX"/>
    <property type="match status" value="1"/>
</dbReference>
<dbReference type="PANTHER" id="PTHR47755:SF1">
    <property type="entry name" value="CELL DIVISION PROTEIN FTSX"/>
    <property type="match status" value="1"/>
</dbReference>
<keyword evidence="15" id="KW-1185">Reference proteome</keyword>
<reference evidence="14 15" key="1">
    <citation type="submission" date="2024-03" db="EMBL/GenBank/DDBJ databases">
        <title>Mouse gut bacterial collection (mGBC) of GemPharmatech.</title>
        <authorList>
            <person name="He Y."/>
            <person name="Dong L."/>
            <person name="Wu D."/>
            <person name="Gao X."/>
            <person name="Lin Z."/>
        </authorList>
    </citation>
    <scope>NUCLEOTIDE SEQUENCE [LARGE SCALE GENOMIC DNA]</scope>
    <source>
        <strain evidence="14 15">54-13</strain>
    </source>
</reference>
<evidence type="ECO:0000313" key="14">
    <source>
        <dbReference type="EMBL" id="MEY8245903.1"/>
    </source>
</evidence>
<keyword evidence="8 10" id="KW-0472">Membrane</keyword>
<comment type="subcellular location">
    <subcellularLocation>
        <location evidence="1">Cell membrane</location>
        <topology evidence="1">Multi-pass membrane protein</topology>
    </subcellularLocation>
</comment>
<dbReference type="Proteomes" id="UP001565200">
    <property type="component" value="Unassembled WGS sequence"/>
</dbReference>
<dbReference type="RefSeq" id="WP_205523893.1">
    <property type="nucleotide sequence ID" value="NZ_JBCLPP010000026.1"/>
</dbReference>
<evidence type="ECO:0000259" key="13">
    <source>
        <dbReference type="Pfam" id="PF18075"/>
    </source>
</evidence>
<sequence length="290" mass="31435">MEKKHRKGISTFSAQITATISVALVLMLLGIISLLGIAAHSITSEIKENMGFSIVFSDTATDNQINYLKQRITTAPYVSSMRYFSAADAMNKWKEDTGEDLMQVLGVNPFSPELEVKVKAGYADVDSIGAVVAPIASLPYISDINIHTEMVDAVNANIKSITIILTVIAAVLLFISFALINNTIRLSVYSRRFTIHTMKLVGATGAFIRRPFLTGNLVSGLVAGFVAGTILAGALAYFHTLDKTIREAVTWPAALCVFAGVIVLGMLICFTAAVFATNKYLRSSYDDMFK</sequence>
<evidence type="ECO:0000256" key="10">
    <source>
        <dbReference type="PIRNR" id="PIRNR003097"/>
    </source>
</evidence>
<comment type="caution">
    <text evidence="14">The sequence shown here is derived from an EMBL/GenBank/DDBJ whole genome shotgun (WGS) entry which is preliminary data.</text>
</comment>
<feature type="transmembrane region" description="Helical" evidence="11">
    <location>
        <begin position="161"/>
        <end position="184"/>
    </location>
</feature>
<dbReference type="Pfam" id="PF18075">
    <property type="entry name" value="FtsX_ECD"/>
    <property type="match status" value="1"/>
</dbReference>
<keyword evidence="9 10" id="KW-0131">Cell cycle</keyword>
<dbReference type="Pfam" id="PF02687">
    <property type="entry name" value="FtsX"/>
    <property type="match status" value="1"/>
</dbReference>
<keyword evidence="5 10" id="KW-0132">Cell division</keyword>
<evidence type="ECO:0000256" key="6">
    <source>
        <dbReference type="ARBA" id="ARBA00022692"/>
    </source>
</evidence>
<feature type="domain" description="FtsX extracellular" evidence="13">
    <location>
        <begin position="53"/>
        <end position="143"/>
    </location>
</feature>
<keyword evidence="6 11" id="KW-0812">Transmembrane</keyword>
<name>A0ABV4CWZ3_9BACT</name>